<feature type="domain" description="ABC transmembrane type-1" evidence="8">
    <location>
        <begin position="78"/>
        <end position="292"/>
    </location>
</feature>
<feature type="transmembrane region" description="Helical" evidence="7">
    <location>
        <begin position="272"/>
        <end position="291"/>
    </location>
</feature>
<proteinExistence type="inferred from homology"/>
<dbReference type="Gene3D" id="1.10.3720.10">
    <property type="entry name" value="MetI-like"/>
    <property type="match status" value="1"/>
</dbReference>
<keyword evidence="3" id="KW-1003">Cell membrane</keyword>
<dbReference type="Proteomes" id="UP001224418">
    <property type="component" value="Unassembled WGS sequence"/>
</dbReference>
<feature type="transmembrane region" description="Helical" evidence="7">
    <location>
        <begin position="219"/>
        <end position="239"/>
    </location>
</feature>
<evidence type="ECO:0000256" key="5">
    <source>
        <dbReference type="ARBA" id="ARBA00022989"/>
    </source>
</evidence>
<sequence>MKRIEKKHELKKSFKLKKLGPYGYILPLGIILFSFYVIPIIMSIYFSFTKYNIMIPEKFIGFQNYKRLFNDNTFKISVLNTIKFTLIVVPIQTTLAIILAVWVKSRSKSFIGKFAKAVMFIPVMSSMIVIGVIWKALLSGDTSPVNQFLGIFHIGPVNWLGDVNLSLYTLMGINIWKNVGYFMVIYIAALMDIPKSYYEAARVDGATKWQEFKNITLPLLKPTTVMVVFLGSIWSLQIFDLVYSLTGGGPGMSTMTMVMYAYNLNFKNFNSGYAMAVANILFFIIAIATILQRKFIKKENSTY</sequence>
<dbReference type="PANTHER" id="PTHR30193">
    <property type="entry name" value="ABC TRANSPORTER PERMEASE PROTEIN"/>
    <property type="match status" value="1"/>
</dbReference>
<keyword evidence="4 7" id="KW-0812">Transmembrane</keyword>
<dbReference type="PANTHER" id="PTHR30193:SF37">
    <property type="entry name" value="INNER MEMBRANE ABC TRANSPORTER PERMEASE PROTEIN YCJO"/>
    <property type="match status" value="1"/>
</dbReference>
<keyword evidence="5 7" id="KW-1133">Transmembrane helix</keyword>
<evidence type="ECO:0000256" key="1">
    <source>
        <dbReference type="ARBA" id="ARBA00004651"/>
    </source>
</evidence>
<dbReference type="SUPFAM" id="SSF161098">
    <property type="entry name" value="MetI-like"/>
    <property type="match status" value="1"/>
</dbReference>
<keyword evidence="2 7" id="KW-0813">Transport</keyword>
<dbReference type="InterPro" id="IPR000515">
    <property type="entry name" value="MetI-like"/>
</dbReference>
<evidence type="ECO:0000256" key="4">
    <source>
        <dbReference type="ARBA" id="ARBA00022692"/>
    </source>
</evidence>
<dbReference type="Pfam" id="PF00528">
    <property type="entry name" value="BPD_transp_1"/>
    <property type="match status" value="1"/>
</dbReference>
<keyword evidence="10" id="KW-1185">Reference proteome</keyword>
<comment type="similarity">
    <text evidence="7">Belongs to the binding-protein-dependent transport system permease family.</text>
</comment>
<feature type="transmembrane region" description="Helical" evidence="7">
    <location>
        <begin position="114"/>
        <end position="134"/>
    </location>
</feature>
<organism evidence="9 10">
    <name type="scientific">Hathewaya limosa</name>
    <name type="common">Clostridium limosum</name>
    <dbReference type="NCBI Taxonomy" id="1536"/>
    <lineage>
        <taxon>Bacteria</taxon>
        <taxon>Bacillati</taxon>
        <taxon>Bacillota</taxon>
        <taxon>Clostridia</taxon>
        <taxon>Eubacteriales</taxon>
        <taxon>Clostridiaceae</taxon>
        <taxon>Hathewaya</taxon>
    </lineage>
</organism>
<gene>
    <name evidence="9" type="ORF">QOZ93_001956</name>
</gene>
<keyword evidence="9" id="KW-0762">Sugar transport</keyword>
<evidence type="ECO:0000313" key="9">
    <source>
        <dbReference type="EMBL" id="MDQ0480208.1"/>
    </source>
</evidence>
<evidence type="ECO:0000256" key="7">
    <source>
        <dbReference type="RuleBase" id="RU363032"/>
    </source>
</evidence>
<evidence type="ECO:0000256" key="6">
    <source>
        <dbReference type="ARBA" id="ARBA00023136"/>
    </source>
</evidence>
<keyword evidence="6 7" id="KW-0472">Membrane</keyword>
<evidence type="ECO:0000256" key="3">
    <source>
        <dbReference type="ARBA" id="ARBA00022475"/>
    </source>
</evidence>
<evidence type="ECO:0000256" key="2">
    <source>
        <dbReference type="ARBA" id="ARBA00022448"/>
    </source>
</evidence>
<evidence type="ECO:0000313" key="10">
    <source>
        <dbReference type="Proteomes" id="UP001224418"/>
    </source>
</evidence>
<dbReference type="CDD" id="cd06261">
    <property type="entry name" value="TM_PBP2"/>
    <property type="match status" value="1"/>
</dbReference>
<dbReference type="InterPro" id="IPR035906">
    <property type="entry name" value="MetI-like_sf"/>
</dbReference>
<reference evidence="9 10" key="1">
    <citation type="submission" date="2023-07" db="EMBL/GenBank/DDBJ databases">
        <title>Genomic Encyclopedia of Type Strains, Phase IV (KMG-IV): sequencing the most valuable type-strain genomes for metagenomic binning, comparative biology and taxonomic classification.</title>
        <authorList>
            <person name="Goeker M."/>
        </authorList>
    </citation>
    <scope>NUCLEOTIDE SEQUENCE [LARGE SCALE GENOMIC DNA]</scope>
    <source>
        <strain evidence="9 10">DSM 1400</strain>
    </source>
</reference>
<dbReference type="RefSeq" id="WP_307356085.1">
    <property type="nucleotide sequence ID" value="NZ_BAAACJ010000055.1"/>
</dbReference>
<dbReference type="InterPro" id="IPR051393">
    <property type="entry name" value="ABC_transporter_permease"/>
</dbReference>
<dbReference type="SUPFAM" id="SSF160964">
    <property type="entry name" value="MalF N-terminal region-like"/>
    <property type="match status" value="1"/>
</dbReference>
<evidence type="ECO:0000259" key="8">
    <source>
        <dbReference type="PROSITE" id="PS50928"/>
    </source>
</evidence>
<comment type="subcellular location">
    <subcellularLocation>
        <location evidence="1 7">Cell membrane</location>
        <topology evidence="1 7">Multi-pass membrane protein</topology>
    </subcellularLocation>
</comment>
<dbReference type="PROSITE" id="PS50928">
    <property type="entry name" value="ABC_TM1"/>
    <property type="match status" value="1"/>
</dbReference>
<accession>A0ABU0JSY9</accession>
<feature type="transmembrane region" description="Helical" evidence="7">
    <location>
        <begin position="179"/>
        <end position="198"/>
    </location>
</feature>
<feature type="transmembrane region" description="Helical" evidence="7">
    <location>
        <begin position="82"/>
        <end position="102"/>
    </location>
</feature>
<name>A0ABU0JSY9_HATLI</name>
<comment type="caution">
    <text evidence="9">The sequence shown here is derived from an EMBL/GenBank/DDBJ whole genome shotgun (WGS) entry which is preliminary data.</text>
</comment>
<feature type="transmembrane region" description="Helical" evidence="7">
    <location>
        <begin position="21"/>
        <end position="48"/>
    </location>
</feature>
<protein>
    <submittedName>
        <fullName evidence="9">Multiple sugar transport system permease protein</fullName>
    </submittedName>
</protein>
<dbReference type="EMBL" id="JAUSWN010000016">
    <property type="protein sequence ID" value="MDQ0480208.1"/>
    <property type="molecule type" value="Genomic_DNA"/>
</dbReference>